<evidence type="ECO:0000313" key="3">
    <source>
        <dbReference type="Proteomes" id="UP000674318"/>
    </source>
</evidence>
<dbReference type="OrthoDB" id="273368at2759"/>
<organism evidence="2 3">
    <name type="scientific">Porcisia hertigi</name>
    <dbReference type="NCBI Taxonomy" id="2761500"/>
    <lineage>
        <taxon>Eukaryota</taxon>
        <taxon>Discoba</taxon>
        <taxon>Euglenozoa</taxon>
        <taxon>Kinetoplastea</taxon>
        <taxon>Metakinetoplastina</taxon>
        <taxon>Trypanosomatida</taxon>
        <taxon>Trypanosomatidae</taxon>
        <taxon>Leishmaniinae</taxon>
        <taxon>Porcisia</taxon>
    </lineage>
</organism>
<protein>
    <submittedName>
        <fullName evidence="2">Uncharacterized protein</fullName>
    </submittedName>
</protein>
<dbReference type="EMBL" id="JAFJZO010000023">
    <property type="protein sequence ID" value="KAG5504346.1"/>
    <property type="molecule type" value="Genomic_DNA"/>
</dbReference>
<comment type="caution">
    <text evidence="2">The sequence shown here is derived from an EMBL/GenBank/DDBJ whole genome shotgun (WGS) entry which is preliminary data.</text>
</comment>
<dbReference type="Proteomes" id="UP000674318">
    <property type="component" value="Unassembled WGS sequence"/>
</dbReference>
<keyword evidence="3" id="KW-1185">Reference proteome</keyword>
<dbReference type="RefSeq" id="XP_067756969.1">
    <property type="nucleotide sequence ID" value="XM_067900769.1"/>
</dbReference>
<name>A0A836I484_9TRYP</name>
<reference evidence="2 3" key="1">
    <citation type="submission" date="2021-02" db="EMBL/GenBank/DDBJ databases">
        <title>Porcisia hertigi Genome sequencing and assembly.</title>
        <authorList>
            <person name="Almutairi H."/>
            <person name="Gatherer D."/>
        </authorList>
    </citation>
    <scope>NUCLEOTIDE SEQUENCE [LARGE SCALE GENOMIC DNA]</scope>
    <source>
        <strain evidence="2 3">C119</strain>
    </source>
</reference>
<sequence length="275" mass="29360">MYGVLPSSLQLYRGSDASCRGAHFSHAGGVLRTHRAPLDRGIRRTTECPCAVRLYHMTGQDIAARSEYCSLVLGAPSVGISQAVQPRVTSPPSSGPGSVAAHAGQLLSSVTMSAGASAVEQPIAVQLAWADTTVWEVALTALQVVRSKVDAAYKAAAKRAVRQGNGSVTIPESATQGQCQQEADECHDDSRENEEEAPYSTPLPRYQVELLTGTVDPEGRASLLPLCMVSCRQVVHCHPALLPVRRGDGVDYNTALYELPYSLGDPVFVTCTRTR</sequence>
<evidence type="ECO:0000256" key="1">
    <source>
        <dbReference type="SAM" id="MobiDB-lite"/>
    </source>
</evidence>
<feature type="region of interest" description="Disordered" evidence="1">
    <location>
        <begin position="164"/>
        <end position="202"/>
    </location>
</feature>
<dbReference type="GeneID" id="94290846"/>
<gene>
    <name evidence="2" type="ORF">JKF63_04795</name>
</gene>
<evidence type="ECO:0000313" key="2">
    <source>
        <dbReference type="EMBL" id="KAG5504346.1"/>
    </source>
</evidence>
<proteinExistence type="predicted"/>
<feature type="compositionally biased region" description="Acidic residues" evidence="1">
    <location>
        <begin position="182"/>
        <end position="197"/>
    </location>
</feature>
<accession>A0A836I484</accession>
<feature type="compositionally biased region" description="Polar residues" evidence="1">
    <location>
        <begin position="164"/>
        <end position="181"/>
    </location>
</feature>
<dbReference type="KEGG" id="phet:94290846"/>
<dbReference type="AlphaFoldDB" id="A0A836I484"/>